<dbReference type="SUPFAM" id="SSF52540">
    <property type="entry name" value="P-loop containing nucleoside triphosphate hydrolases"/>
    <property type="match status" value="1"/>
</dbReference>
<keyword evidence="4" id="KW-0067">ATP-binding</keyword>
<evidence type="ECO:0000259" key="8">
    <source>
        <dbReference type="PROSITE" id="PS51194"/>
    </source>
</evidence>
<feature type="compositionally biased region" description="Basic residues" evidence="6">
    <location>
        <begin position="390"/>
        <end position="420"/>
    </location>
</feature>
<evidence type="ECO:0000259" key="7">
    <source>
        <dbReference type="PROSITE" id="PS51192"/>
    </source>
</evidence>
<dbReference type="GO" id="GO:0003676">
    <property type="term" value="F:nucleic acid binding"/>
    <property type="evidence" value="ECO:0007669"/>
    <property type="project" value="InterPro"/>
</dbReference>
<dbReference type="PROSITE" id="PS51194">
    <property type="entry name" value="HELICASE_CTER"/>
    <property type="match status" value="1"/>
</dbReference>
<dbReference type="CDD" id="cd00268">
    <property type="entry name" value="DEADc"/>
    <property type="match status" value="1"/>
</dbReference>
<feature type="domain" description="Helicase ATP-binding" evidence="7">
    <location>
        <begin position="37"/>
        <end position="206"/>
    </location>
</feature>
<gene>
    <name evidence="9" type="ORF">HMPREF0528_1675</name>
</gene>
<dbReference type="InterPro" id="IPR014001">
    <property type="entry name" value="Helicase_ATP-bd"/>
</dbReference>
<evidence type="ECO:0000313" key="10">
    <source>
        <dbReference type="Proteomes" id="UP000003491"/>
    </source>
</evidence>
<evidence type="ECO:0000256" key="5">
    <source>
        <dbReference type="ARBA" id="ARBA00038437"/>
    </source>
</evidence>
<dbReference type="InterPro" id="IPR001650">
    <property type="entry name" value="Helicase_C-like"/>
</dbReference>
<dbReference type="Pfam" id="PF00271">
    <property type="entry name" value="Helicase_C"/>
    <property type="match status" value="1"/>
</dbReference>
<comment type="similarity">
    <text evidence="5">Belongs to the DEAD box helicase family.</text>
</comment>
<protein>
    <submittedName>
        <fullName evidence="9">DEAD/DEAH box helicase</fullName>
    </submittedName>
</protein>
<name>C2E7F1_LACJH</name>
<dbReference type="EMBL" id="ACGR01000043">
    <property type="protein sequence ID" value="EEJ59238.1"/>
    <property type="molecule type" value="Genomic_DNA"/>
</dbReference>
<evidence type="ECO:0000256" key="3">
    <source>
        <dbReference type="ARBA" id="ARBA00022806"/>
    </source>
</evidence>
<dbReference type="InterPro" id="IPR050079">
    <property type="entry name" value="DEAD_box_RNA_helicase"/>
</dbReference>
<dbReference type="PROSITE" id="PS51192">
    <property type="entry name" value="HELICASE_ATP_BIND_1"/>
    <property type="match status" value="1"/>
</dbReference>
<dbReference type="GO" id="GO:0003724">
    <property type="term" value="F:RNA helicase activity"/>
    <property type="evidence" value="ECO:0007669"/>
    <property type="project" value="TreeGrafter"/>
</dbReference>
<evidence type="ECO:0000256" key="1">
    <source>
        <dbReference type="ARBA" id="ARBA00022741"/>
    </source>
</evidence>
<dbReference type="InterPro" id="IPR044742">
    <property type="entry name" value="DEAD/DEAH_RhlB"/>
</dbReference>
<dbReference type="GO" id="GO:0005524">
    <property type="term" value="F:ATP binding"/>
    <property type="evidence" value="ECO:0007669"/>
    <property type="project" value="UniProtKB-KW"/>
</dbReference>
<keyword evidence="1" id="KW-0547">Nucleotide-binding</keyword>
<dbReference type="Gene3D" id="3.40.50.300">
    <property type="entry name" value="P-loop containing nucleotide triphosphate hydrolases"/>
    <property type="match status" value="2"/>
</dbReference>
<feature type="domain" description="Helicase C-terminal" evidence="8">
    <location>
        <begin position="230"/>
        <end position="378"/>
    </location>
</feature>
<dbReference type="SMART" id="SM00490">
    <property type="entry name" value="HELICc"/>
    <property type="match status" value="1"/>
</dbReference>
<reference evidence="9 10" key="1">
    <citation type="submission" date="2009-01" db="EMBL/GenBank/DDBJ databases">
        <authorList>
            <person name="Qin X."/>
            <person name="Bachman B."/>
            <person name="Battles P."/>
            <person name="Bell A."/>
            <person name="Bess C."/>
            <person name="Bickham C."/>
            <person name="Chaboub L."/>
            <person name="Chen D."/>
            <person name="Coyle M."/>
            <person name="Deiros D.R."/>
            <person name="Dinh H."/>
            <person name="Forbes L."/>
            <person name="Fowler G."/>
            <person name="Francisco L."/>
            <person name="Fu Q."/>
            <person name="Gubbala S."/>
            <person name="Hale W."/>
            <person name="Han Y."/>
            <person name="Hemphill L."/>
            <person name="Highlander S.K."/>
            <person name="Hirani K."/>
            <person name="Hogues M."/>
            <person name="Jackson L."/>
            <person name="Jakkamsetti A."/>
            <person name="Javaid M."/>
            <person name="Jiang H."/>
            <person name="Korchina V."/>
            <person name="Kovar C."/>
            <person name="Lara F."/>
            <person name="Lee S."/>
            <person name="Mata R."/>
            <person name="Mathew T."/>
            <person name="Moen C."/>
            <person name="Morales K."/>
            <person name="Munidasa M."/>
            <person name="Nazareth L."/>
            <person name="Ngo R."/>
            <person name="Nguyen L."/>
            <person name="Okwuonu G."/>
            <person name="Ongeri F."/>
            <person name="Patil S."/>
            <person name="Petrosino J."/>
            <person name="Pham C."/>
            <person name="Pham P."/>
            <person name="Pu L.-L."/>
            <person name="Puazo M."/>
            <person name="Raj R."/>
            <person name="Reid J."/>
            <person name="Rouhana J."/>
            <person name="Saada N."/>
            <person name="Shang Y."/>
            <person name="Simmons D."/>
            <person name="Thornton R."/>
            <person name="Warren J."/>
            <person name="Weissenberger G."/>
            <person name="Zhang J."/>
            <person name="Zhang L."/>
            <person name="Zhou C."/>
            <person name="Zhu D."/>
            <person name="Muzny D."/>
            <person name="Worley K."/>
            <person name="Gibbs R."/>
        </authorList>
    </citation>
    <scope>NUCLEOTIDE SEQUENCE [LARGE SCALE GENOMIC DNA]</scope>
    <source>
        <strain evidence="9 10">ATCC 33200</strain>
    </source>
</reference>
<dbReference type="AlphaFoldDB" id="C2E7F1"/>
<dbReference type="SMART" id="SM00487">
    <property type="entry name" value="DEXDc"/>
    <property type="match status" value="1"/>
</dbReference>
<evidence type="ECO:0000256" key="6">
    <source>
        <dbReference type="SAM" id="MobiDB-lite"/>
    </source>
</evidence>
<dbReference type="HOGENOM" id="CLU_003041_1_3_9"/>
<feature type="compositionally biased region" description="Basic and acidic residues" evidence="6">
    <location>
        <begin position="380"/>
        <end position="389"/>
    </location>
</feature>
<dbReference type="InterPro" id="IPR011545">
    <property type="entry name" value="DEAD/DEAH_box_helicase_dom"/>
</dbReference>
<dbReference type="GO" id="GO:0016787">
    <property type="term" value="F:hydrolase activity"/>
    <property type="evidence" value="ECO:0007669"/>
    <property type="project" value="UniProtKB-KW"/>
</dbReference>
<dbReference type="Pfam" id="PF00270">
    <property type="entry name" value="DEAD"/>
    <property type="match status" value="1"/>
</dbReference>
<keyword evidence="3 9" id="KW-0347">Helicase</keyword>
<comment type="caution">
    <text evidence="9">The sequence shown here is derived from an EMBL/GenBank/DDBJ whole genome shotgun (WGS) entry which is preliminary data.</text>
</comment>
<dbReference type="PANTHER" id="PTHR47959">
    <property type="entry name" value="ATP-DEPENDENT RNA HELICASE RHLE-RELATED"/>
    <property type="match status" value="1"/>
</dbReference>
<evidence type="ECO:0000313" key="9">
    <source>
        <dbReference type="EMBL" id="EEJ59238.1"/>
    </source>
</evidence>
<accession>C2E7F1</accession>
<dbReference type="Proteomes" id="UP000003491">
    <property type="component" value="Unassembled WGS sequence"/>
</dbReference>
<dbReference type="PANTHER" id="PTHR47959:SF13">
    <property type="entry name" value="ATP-DEPENDENT RNA HELICASE RHLE"/>
    <property type="match status" value="1"/>
</dbReference>
<dbReference type="CDD" id="cd18787">
    <property type="entry name" value="SF2_C_DEAD"/>
    <property type="match status" value="1"/>
</dbReference>
<evidence type="ECO:0000256" key="4">
    <source>
        <dbReference type="ARBA" id="ARBA00022840"/>
    </source>
</evidence>
<feature type="region of interest" description="Disordered" evidence="6">
    <location>
        <begin position="373"/>
        <end position="420"/>
    </location>
</feature>
<sequence length="420" mass="48224">MVSKEHNRGNKMYSNAITQVLEKEHKNEPTLIQERTYDAIRNGASIVGLAKTGTGKTLAYGLPVMERIAEIGGRGIILEPTTELAIQTRNNLLPYAKSLGLKTIALVGAGNRKRQLERLKKEKPEIIIATSGRFFDFLSENRIKYQDINALVIDEADDILEFTKLDLLSSLGQNLSSTAQILLFGASESEITKDAEDLFNHTFLLIDVRPEQKSEVKHCFLQVSNEYKMQFLQRLAKLDKFKGILFFDSTESEMRFVRIFSHSKTKFAVLSNETSKQNREKILSDFRAGRIKFLFATDLAARGLDLPDVSYVINFEIPSEVNTYLHRSGRTGRMNKSGTVVTLGDDHDFRDLKKLLSDTYQVQRAYFAGYSLTTEKPKRKKEEPETQEKKVKKIKPKHKKKRWRNKKNKGYHPRKDRREK</sequence>
<organism evidence="9 10">
    <name type="scientific">Lactobacillus johnsonii ATCC 33200</name>
    <dbReference type="NCBI Taxonomy" id="525330"/>
    <lineage>
        <taxon>Bacteria</taxon>
        <taxon>Bacillati</taxon>
        <taxon>Bacillota</taxon>
        <taxon>Bacilli</taxon>
        <taxon>Lactobacillales</taxon>
        <taxon>Lactobacillaceae</taxon>
        <taxon>Lactobacillus</taxon>
    </lineage>
</organism>
<evidence type="ECO:0000256" key="2">
    <source>
        <dbReference type="ARBA" id="ARBA00022801"/>
    </source>
</evidence>
<proteinExistence type="inferred from homology"/>
<dbReference type="InterPro" id="IPR027417">
    <property type="entry name" value="P-loop_NTPase"/>
</dbReference>
<dbReference type="GO" id="GO:0005829">
    <property type="term" value="C:cytosol"/>
    <property type="evidence" value="ECO:0007669"/>
    <property type="project" value="TreeGrafter"/>
</dbReference>
<keyword evidence="2" id="KW-0378">Hydrolase</keyword>